<accession>A0A0A8ZUV8</accession>
<dbReference type="AlphaFoldDB" id="A0A0A8ZUV8"/>
<protein>
    <submittedName>
        <fullName evidence="1">Uncharacterized protein</fullName>
    </submittedName>
</protein>
<proteinExistence type="predicted"/>
<organism evidence="1">
    <name type="scientific">Arundo donax</name>
    <name type="common">Giant reed</name>
    <name type="synonym">Donax arundinaceus</name>
    <dbReference type="NCBI Taxonomy" id="35708"/>
    <lineage>
        <taxon>Eukaryota</taxon>
        <taxon>Viridiplantae</taxon>
        <taxon>Streptophyta</taxon>
        <taxon>Embryophyta</taxon>
        <taxon>Tracheophyta</taxon>
        <taxon>Spermatophyta</taxon>
        <taxon>Magnoliopsida</taxon>
        <taxon>Liliopsida</taxon>
        <taxon>Poales</taxon>
        <taxon>Poaceae</taxon>
        <taxon>PACMAD clade</taxon>
        <taxon>Arundinoideae</taxon>
        <taxon>Arundineae</taxon>
        <taxon>Arundo</taxon>
    </lineage>
</organism>
<name>A0A0A8ZUV8_ARUDO</name>
<dbReference type="EMBL" id="GBRH01259308">
    <property type="protein sequence ID" value="JAD38587.1"/>
    <property type="molecule type" value="Transcribed_RNA"/>
</dbReference>
<reference evidence="1" key="2">
    <citation type="journal article" date="2015" name="Data Brief">
        <title>Shoot transcriptome of the giant reed, Arundo donax.</title>
        <authorList>
            <person name="Barrero R.A."/>
            <person name="Guerrero F.D."/>
            <person name="Moolhuijzen P."/>
            <person name="Goolsby J.A."/>
            <person name="Tidwell J."/>
            <person name="Bellgard S.E."/>
            <person name="Bellgard M.I."/>
        </authorList>
    </citation>
    <scope>NUCLEOTIDE SEQUENCE</scope>
    <source>
        <tissue evidence="1">Shoot tissue taken approximately 20 cm above the soil surface</tissue>
    </source>
</reference>
<sequence length="23" mass="2717">MLLIHGNLTERPLTNQIKRRSLL</sequence>
<reference evidence="1" key="1">
    <citation type="submission" date="2014-09" db="EMBL/GenBank/DDBJ databases">
        <authorList>
            <person name="Magalhaes I.L.F."/>
            <person name="Oliveira U."/>
            <person name="Santos F.R."/>
            <person name="Vidigal T.H.D.A."/>
            <person name="Brescovit A.D."/>
            <person name="Santos A.J."/>
        </authorList>
    </citation>
    <scope>NUCLEOTIDE SEQUENCE</scope>
    <source>
        <tissue evidence="1">Shoot tissue taken approximately 20 cm above the soil surface</tissue>
    </source>
</reference>
<evidence type="ECO:0000313" key="1">
    <source>
        <dbReference type="EMBL" id="JAD38587.1"/>
    </source>
</evidence>